<proteinExistence type="inferred from homology"/>
<dbReference type="AlphaFoldDB" id="A0A318Z3R3"/>
<dbReference type="PANTHER" id="PTHR47706:SF4">
    <property type="entry name" value="NMRA-LIKE DOMAIN-CONTAINING PROTEIN"/>
    <property type="match status" value="1"/>
</dbReference>
<evidence type="ECO:0000313" key="5">
    <source>
        <dbReference type="Proteomes" id="UP000248349"/>
    </source>
</evidence>
<dbReference type="PANTHER" id="PTHR47706">
    <property type="entry name" value="NMRA-LIKE FAMILY PROTEIN"/>
    <property type="match status" value="1"/>
</dbReference>
<dbReference type="Gene3D" id="3.40.50.720">
    <property type="entry name" value="NAD(P)-binding Rossmann-like Domain"/>
    <property type="match status" value="1"/>
</dbReference>
<keyword evidence="5" id="KW-1185">Reference proteome</keyword>
<evidence type="ECO:0000256" key="1">
    <source>
        <dbReference type="ARBA" id="ARBA00005725"/>
    </source>
</evidence>
<keyword evidence="3" id="KW-0560">Oxidoreductase</keyword>
<protein>
    <recommendedName>
        <fullName evidence="6">NAD(P)-binding protein</fullName>
    </recommendedName>
</protein>
<dbReference type="Proteomes" id="UP000248349">
    <property type="component" value="Unassembled WGS sequence"/>
</dbReference>
<gene>
    <name evidence="4" type="ORF">BP01DRAFT_376654</name>
</gene>
<reference evidence="4 5" key="1">
    <citation type="submission" date="2016-12" db="EMBL/GenBank/DDBJ databases">
        <title>The genomes of Aspergillus section Nigri reveals drivers in fungal speciation.</title>
        <authorList>
            <consortium name="DOE Joint Genome Institute"/>
            <person name="Vesth T.C."/>
            <person name="Nybo J."/>
            <person name="Theobald S."/>
            <person name="Brandl J."/>
            <person name="Frisvad J.C."/>
            <person name="Nielsen K.F."/>
            <person name="Lyhne E.K."/>
            <person name="Kogle M.E."/>
            <person name="Kuo A."/>
            <person name="Riley R."/>
            <person name="Clum A."/>
            <person name="Nolan M."/>
            <person name="Lipzen A."/>
            <person name="Salamov A."/>
            <person name="Henrissat B."/>
            <person name="Wiebenga A."/>
            <person name="De Vries R.P."/>
            <person name="Grigoriev I.V."/>
            <person name="Mortensen U.H."/>
            <person name="Andersen M.R."/>
            <person name="Baker S.E."/>
        </authorList>
    </citation>
    <scope>NUCLEOTIDE SEQUENCE [LARGE SCALE GENOMIC DNA]</scope>
    <source>
        <strain evidence="4 5">JOP 1030-1</strain>
    </source>
</reference>
<dbReference type="SUPFAM" id="SSF51735">
    <property type="entry name" value="NAD(P)-binding Rossmann-fold domains"/>
    <property type="match status" value="1"/>
</dbReference>
<dbReference type="GO" id="GO:0016491">
    <property type="term" value="F:oxidoreductase activity"/>
    <property type="evidence" value="ECO:0007669"/>
    <property type="project" value="UniProtKB-KW"/>
</dbReference>
<name>A0A318Z3R3_9EURO</name>
<comment type="similarity">
    <text evidence="1">Belongs to the NmrA-type oxidoreductase family. Isoflavone reductase subfamily.</text>
</comment>
<accession>A0A318Z3R3</accession>
<keyword evidence="2" id="KW-0521">NADP</keyword>
<dbReference type="OrthoDB" id="10000533at2759"/>
<evidence type="ECO:0008006" key="6">
    <source>
        <dbReference type="Google" id="ProtNLM"/>
    </source>
</evidence>
<sequence>MGGGYGGVGRTILEVLKVSPKHQTVVLSRKKHDSVQVDYGSIDNLVSVLETHDIHTVICCFAVEGDSLAILQLNLIQAAINSTVTRRFVPSGFAIPYPQEVAGSSGDGETPVTSTYTFDLARYVVAMLDVKDWPEESRVVGDPVTWHEFVKAEEIRSKFEIIELPRHQTLYEHFPKKAFQWFMSIFELLAADGSSFITREGSPNERFPDMQPLTVREMLERLRISGVSASNDLT</sequence>
<organism evidence="4 5">
    <name type="scientific">Aspergillus saccharolyticus JOP 1030-1</name>
    <dbReference type="NCBI Taxonomy" id="1450539"/>
    <lineage>
        <taxon>Eukaryota</taxon>
        <taxon>Fungi</taxon>
        <taxon>Dikarya</taxon>
        <taxon>Ascomycota</taxon>
        <taxon>Pezizomycotina</taxon>
        <taxon>Eurotiomycetes</taxon>
        <taxon>Eurotiomycetidae</taxon>
        <taxon>Eurotiales</taxon>
        <taxon>Aspergillaceae</taxon>
        <taxon>Aspergillus</taxon>
        <taxon>Aspergillus subgen. Circumdati</taxon>
    </lineage>
</organism>
<evidence type="ECO:0000256" key="2">
    <source>
        <dbReference type="ARBA" id="ARBA00022857"/>
    </source>
</evidence>
<evidence type="ECO:0000313" key="4">
    <source>
        <dbReference type="EMBL" id="PYH41951.1"/>
    </source>
</evidence>
<dbReference type="GeneID" id="37078190"/>
<dbReference type="RefSeq" id="XP_025427933.1">
    <property type="nucleotide sequence ID" value="XM_025576961.1"/>
</dbReference>
<evidence type="ECO:0000256" key="3">
    <source>
        <dbReference type="ARBA" id="ARBA00023002"/>
    </source>
</evidence>
<dbReference type="STRING" id="1450539.A0A318Z3R3"/>
<dbReference type="InterPro" id="IPR036291">
    <property type="entry name" value="NAD(P)-bd_dom_sf"/>
</dbReference>
<dbReference type="EMBL" id="KZ821257">
    <property type="protein sequence ID" value="PYH41951.1"/>
    <property type="molecule type" value="Genomic_DNA"/>
</dbReference>
<dbReference type="InterPro" id="IPR051609">
    <property type="entry name" value="NmrA/Isoflavone_reductase-like"/>
</dbReference>